<accession>A0A0M2V7E6</accession>
<organism evidence="1 2">
    <name type="scientific">Arsukibacterium ikkense</name>
    <dbReference type="NCBI Taxonomy" id="336831"/>
    <lineage>
        <taxon>Bacteria</taxon>
        <taxon>Pseudomonadati</taxon>
        <taxon>Pseudomonadota</taxon>
        <taxon>Gammaproteobacteria</taxon>
        <taxon>Chromatiales</taxon>
        <taxon>Chromatiaceae</taxon>
        <taxon>Arsukibacterium</taxon>
    </lineage>
</organism>
<reference evidence="1 2" key="1">
    <citation type="submission" date="2015-03" db="EMBL/GenBank/DDBJ databases">
        <title>Draft genome sequences of two protease-producing strains of Arsukibacterium isolated from two cold and alkaline environments.</title>
        <authorList>
            <person name="Lylloff J.E."/>
            <person name="Skov L.B."/>
            <person name="Jepsen M."/>
            <person name="Hallin P.F."/>
            <person name="Sorensen S.J."/>
            <person name="Stougaard P."/>
            <person name="Glaring M.A."/>
        </authorList>
    </citation>
    <scope>NUCLEOTIDE SEQUENCE [LARGE SCALE GENOMIC DNA]</scope>
    <source>
        <strain evidence="1 2">GCM72</strain>
    </source>
</reference>
<dbReference type="Proteomes" id="UP000034228">
    <property type="component" value="Unassembled WGS sequence"/>
</dbReference>
<name>A0A0M2V7E6_9GAMM</name>
<evidence type="ECO:0000313" key="1">
    <source>
        <dbReference type="EMBL" id="KKO46757.1"/>
    </source>
</evidence>
<dbReference type="EMBL" id="LAHO01000002">
    <property type="protein sequence ID" value="KKO46757.1"/>
    <property type="molecule type" value="Genomic_DNA"/>
</dbReference>
<proteinExistence type="predicted"/>
<evidence type="ECO:0000313" key="2">
    <source>
        <dbReference type="Proteomes" id="UP000034228"/>
    </source>
</evidence>
<sequence length="80" mass="8791">MMLDLDQGGYSAKHMIKNKNTHKWVVRNGVVQPTIAALIPPVAEWLSKPLPLQEKGGSSFASGFFAGSKQSYSNTVMLER</sequence>
<dbReference type="RefSeq" id="WP_161796339.1">
    <property type="nucleotide sequence ID" value="NZ_LAHO01000002.1"/>
</dbReference>
<gene>
    <name evidence="1" type="ORF">WG68_02050</name>
</gene>
<protein>
    <submittedName>
        <fullName evidence="1">Uncharacterized protein</fullName>
    </submittedName>
</protein>
<dbReference type="STRING" id="336831.WG68_02050"/>
<dbReference type="AlphaFoldDB" id="A0A0M2V7E6"/>
<comment type="caution">
    <text evidence="1">The sequence shown here is derived from an EMBL/GenBank/DDBJ whole genome shotgun (WGS) entry which is preliminary data.</text>
</comment>
<keyword evidence="2" id="KW-1185">Reference proteome</keyword>